<reference evidence="3 4" key="2">
    <citation type="journal article" date="2016" name="Int. J. Syst. Evol. Microbiol.">
        <title>Paenibacillus bovis sp. nov., isolated from raw yak (Bos grunniens) milk.</title>
        <authorList>
            <person name="Gao C."/>
            <person name="Han J."/>
            <person name="Liu Z."/>
            <person name="Xu X."/>
            <person name="Hang F."/>
            <person name="Wu Z."/>
        </authorList>
    </citation>
    <scope>NUCLEOTIDE SEQUENCE [LARGE SCALE GENOMIC DNA]</scope>
    <source>
        <strain evidence="3 4">BD3526</strain>
    </source>
</reference>
<dbReference type="Gene3D" id="3.40.50.1820">
    <property type="entry name" value="alpha/beta hydrolase"/>
    <property type="match status" value="1"/>
</dbReference>
<dbReference type="AlphaFoldDB" id="A0A172ZK38"/>
<dbReference type="InterPro" id="IPR000073">
    <property type="entry name" value="AB_hydrolase_1"/>
</dbReference>
<gene>
    <name evidence="3" type="ORF">AR543_19025</name>
</gene>
<dbReference type="OrthoDB" id="9786110at2"/>
<accession>A0A172ZK38</accession>
<dbReference type="STRING" id="1616788.AR543_19025"/>
<feature type="active site" description="Nucleophile" evidence="1">
    <location>
        <position position="79"/>
    </location>
</feature>
<dbReference type="SUPFAM" id="SSF53474">
    <property type="entry name" value="alpha/beta-Hydrolases"/>
    <property type="match status" value="1"/>
</dbReference>
<dbReference type="PIRSF" id="PIRSF017388">
    <property type="entry name" value="Esterase_lipase"/>
    <property type="match status" value="1"/>
</dbReference>
<evidence type="ECO:0000313" key="3">
    <source>
        <dbReference type="EMBL" id="ANF97903.1"/>
    </source>
</evidence>
<dbReference type="GO" id="GO:0052689">
    <property type="term" value="F:carboxylic ester hydrolase activity"/>
    <property type="evidence" value="ECO:0007669"/>
    <property type="project" value="InterPro"/>
</dbReference>
<feature type="active site" description="Charge relay system" evidence="1">
    <location>
        <position position="168"/>
    </location>
</feature>
<reference evidence="4" key="1">
    <citation type="submission" date="2015-10" db="EMBL/GenBank/DDBJ databases">
        <title>Genome of Paenibacillus bovis sp. nov.</title>
        <authorList>
            <person name="Wu Z."/>
            <person name="Gao C."/>
            <person name="Liu Z."/>
            <person name="Zheng H."/>
        </authorList>
    </citation>
    <scope>NUCLEOTIDE SEQUENCE [LARGE SCALE GENOMIC DNA]</scope>
    <source>
        <strain evidence="4">BD3526</strain>
    </source>
</reference>
<dbReference type="InterPro" id="IPR029058">
    <property type="entry name" value="AB_hydrolase_fold"/>
</dbReference>
<dbReference type="Pfam" id="PF12697">
    <property type="entry name" value="Abhydrolase_6"/>
    <property type="match status" value="1"/>
</dbReference>
<feature type="active site" description="Charge relay system" evidence="1">
    <location>
        <position position="200"/>
    </location>
</feature>
<dbReference type="RefSeq" id="WP_060535997.1">
    <property type="nucleotide sequence ID" value="NZ_CP013023.1"/>
</dbReference>
<sequence>MSHICLLIHGFTGGPYEIEPLRAYLAEKDCITKTFVLAGHGGTRKDMLNVSYQDWIAGADSELQKLLEQHESVHLIGFSTGALIAAHLSVRYPEQILTLTLLSAPVFPLNPRQIMRTLIQPQMIRAYWHNMWQVPPQATREFYKIVRASHEIYHQVDTPSFIVQAGQDHLVKPHSGTYLYNQLQIEEDNKCLLVIADSGHLVCHCKDPSAWFEEVYQWICRHTNPVQRL</sequence>
<organism evidence="3 4">
    <name type="scientific">Paenibacillus bovis</name>
    <dbReference type="NCBI Taxonomy" id="1616788"/>
    <lineage>
        <taxon>Bacteria</taxon>
        <taxon>Bacillati</taxon>
        <taxon>Bacillota</taxon>
        <taxon>Bacilli</taxon>
        <taxon>Bacillales</taxon>
        <taxon>Paenibacillaceae</taxon>
        <taxon>Paenibacillus</taxon>
    </lineage>
</organism>
<dbReference type="EMBL" id="CP013023">
    <property type="protein sequence ID" value="ANF97903.1"/>
    <property type="molecule type" value="Genomic_DNA"/>
</dbReference>
<protein>
    <recommendedName>
        <fullName evidence="2">AB hydrolase-1 domain-containing protein</fullName>
    </recommendedName>
</protein>
<dbReference type="KEGG" id="pbv:AR543_19025"/>
<feature type="domain" description="AB hydrolase-1" evidence="2">
    <location>
        <begin position="6"/>
        <end position="212"/>
    </location>
</feature>
<keyword evidence="4" id="KW-1185">Reference proteome</keyword>
<dbReference type="InterPro" id="IPR012354">
    <property type="entry name" value="Esterase_lipase"/>
</dbReference>
<dbReference type="PANTHER" id="PTHR43689:SF8">
    <property type="entry name" value="ALPHA_BETA-HYDROLASES SUPERFAMILY PROTEIN"/>
    <property type="match status" value="1"/>
</dbReference>
<evidence type="ECO:0000313" key="4">
    <source>
        <dbReference type="Proteomes" id="UP000078148"/>
    </source>
</evidence>
<dbReference type="PANTHER" id="PTHR43689">
    <property type="entry name" value="HYDROLASE"/>
    <property type="match status" value="1"/>
</dbReference>
<proteinExistence type="predicted"/>
<evidence type="ECO:0000259" key="2">
    <source>
        <dbReference type="Pfam" id="PF12697"/>
    </source>
</evidence>
<dbReference type="Proteomes" id="UP000078148">
    <property type="component" value="Chromosome"/>
</dbReference>
<name>A0A172ZK38_9BACL</name>
<evidence type="ECO:0000256" key="1">
    <source>
        <dbReference type="PIRSR" id="PIRSR017388-1"/>
    </source>
</evidence>